<feature type="region of interest" description="Disordered" evidence="1">
    <location>
        <begin position="1"/>
        <end position="35"/>
    </location>
</feature>
<feature type="non-terminal residue" evidence="2">
    <location>
        <position position="110"/>
    </location>
</feature>
<accession>A0A392R831</accession>
<name>A0A392R831_9FABA</name>
<proteinExistence type="predicted"/>
<organism evidence="2 3">
    <name type="scientific">Trifolium medium</name>
    <dbReference type="NCBI Taxonomy" id="97028"/>
    <lineage>
        <taxon>Eukaryota</taxon>
        <taxon>Viridiplantae</taxon>
        <taxon>Streptophyta</taxon>
        <taxon>Embryophyta</taxon>
        <taxon>Tracheophyta</taxon>
        <taxon>Spermatophyta</taxon>
        <taxon>Magnoliopsida</taxon>
        <taxon>eudicotyledons</taxon>
        <taxon>Gunneridae</taxon>
        <taxon>Pentapetalae</taxon>
        <taxon>rosids</taxon>
        <taxon>fabids</taxon>
        <taxon>Fabales</taxon>
        <taxon>Fabaceae</taxon>
        <taxon>Papilionoideae</taxon>
        <taxon>50 kb inversion clade</taxon>
        <taxon>NPAAA clade</taxon>
        <taxon>Hologalegina</taxon>
        <taxon>IRL clade</taxon>
        <taxon>Trifolieae</taxon>
        <taxon>Trifolium</taxon>
    </lineage>
</organism>
<reference evidence="2 3" key="1">
    <citation type="journal article" date="2018" name="Front. Plant Sci.">
        <title>Red Clover (Trifolium pratense) and Zigzag Clover (T. medium) - A Picture of Genomic Similarities and Differences.</title>
        <authorList>
            <person name="Dluhosova J."/>
            <person name="Istvanek J."/>
            <person name="Nedelnik J."/>
            <person name="Repkova J."/>
        </authorList>
    </citation>
    <scope>NUCLEOTIDE SEQUENCE [LARGE SCALE GENOMIC DNA]</scope>
    <source>
        <strain evidence="3">cv. 10/8</strain>
        <tissue evidence="2">Leaf</tissue>
    </source>
</reference>
<feature type="compositionally biased region" description="Basic and acidic residues" evidence="1">
    <location>
        <begin position="1"/>
        <end position="17"/>
    </location>
</feature>
<evidence type="ECO:0000313" key="2">
    <source>
        <dbReference type="EMBL" id="MCI31940.1"/>
    </source>
</evidence>
<evidence type="ECO:0000256" key="1">
    <source>
        <dbReference type="SAM" id="MobiDB-lite"/>
    </source>
</evidence>
<feature type="compositionally biased region" description="Polar residues" evidence="1">
    <location>
        <begin position="19"/>
        <end position="34"/>
    </location>
</feature>
<sequence length="110" mass="12454">MLKNKSEEDCLETREVDVTNENNYANNLNHGTSSLKHKKPVFRAPLALLGGPKCFRFAKAICESSRGNSRRSKNRDAQSGSTFNQEFEGRKEGERDEESQLEDQLGLHPE</sequence>
<comment type="caution">
    <text evidence="2">The sequence shown here is derived from an EMBL/GenBank/DDBJ whole genome shotgun (WGS) entry which is preliminary data.</text>
</comment>
<dbReference type="AlphaFoldDB" id="A0A392R831"/>
<protein>
    <submittedName>
        <fullName evidence="2">Uncharacterized protein</fullName>
    </submittedName>
</protein>
<dbReference type="Proteomes" id="UP000265520">
    <property type="component" value="Unassembled WGS sequence"/>
</dbReference>
<dbReference type="EMBL" id="LXQA010191326">
    <property type="protein sequence ID" value="MCI31940.1"/>
    <property type="molecule type" value="Genomic_DNA"/>
</dbReference>
<keyword evidence="3" id="KW-1185">Reference proteome</keyword>
<evidence type="ECO:0000313" key="3">
    <source>
        <dbReference type="Proteomes" id="UP000265520"/>
    </source>
</evidence>
<feature type="region of interest" description="Disordered" evidence="1">
    <location>
        <begin position="64"/>
        <end position="110"/>
    </location>
</feature>